<protein>
    <recommendedName>
        <fullName evidence="2">histidine kinase</fullName>
        <ecNumber evidence="2">2.7.13.3</ecNumber>
    </recommendedName>
</protein>
<dbReference type="EC" id="2.7.13.3" evidence="2"/>
<sequence>MTAMSVPMRERAARWTARARRTPPWLQDLVLAIVVSEADLAAVLLSERTDGPFGEVSTPVAAVVVVLVALPLVFRRSNPGLTMLLTGFGAGAAGAVGIPVQPLAPIVALYTVAAWSTLTDTVVTTAIFLTVTTSLVLSTGQLYVLYSNTLIVLGVAVLGRIIRSHREQAHELALRAHELGLEREERARLAIRTERARIAREMHDVLAHSTSVMVVQATGAQRLVRTRPEAAEDALGVIAETGRQSLADLRRMLGLLRREDDRVPTAPQPTLVDIPDLVAEFVDAGVPVDLRMPDRTSLDGPVGLSAYRIVQEALTNVLKHADPQRVIVDVRLLDARVEVEVLDDGGVARQLDTVGGGYGLVGMRERAGLVGGTLEAGPRPGGGFRVAATLPLEPSGDDEREDAA</sequence>
<keyword evidence="8" id="KW-0902">Two-component regulatory system</keyword>
<reference evidence="11 12" key="1">
    <citation type="submission" date="2018-09" db="EMBL/GenBank/DDBJ databases">
        <title>Complete genome sequence of Euzebya sp. DY32-46 isolated from seawater of Pacific Ocean.</title>
        <authorList>
            <person name="Xu L."/>
            <person name="Wu Y.-H."/>
            <person name="Xu X.-W."/>
        </authorList>
    </citation>
    <scope>NUCLEOTIDE SEQUENCE [LARGE SCALE GENOMIC DNA]</scope>
    <source>
        <strain evidence="11 12">DY32-46</strain>
    </source>
</reference>
<feature type="transmembrane region" description="Helical" evidence="9">
    <location>
        <begin position="143"/>
        <end position="162"/>
    </location>
</feature>
<name>A0A346Y2J7_9ACTN</name>
<dbReference type="Gene3D" id="3.30.565.10">
    <property type="entry name" value="Histidine kinase-like ATPase, C-terminal domain"/>
    <property type="match status" value="1"/>
</dbReference>
<dbReference type="PROSITE" id="PS50109">
    <property type="entry name" value="HIS_KIN"/>
    <property type="match status" value="1"/>
</dbReference>
<evidence type="ECO:0000313" key="11">
    <source>
        <dbReference type="EMBL" id="AXV08694.1"/>
    </source>
</evidence>
<evidence type="ECO:0000256" key="7">
    <source>
        <dbReference type="ARBA" id="ARBA00022840"/>
    </source>
</evidence>
<feature type="transmembrane region" description="Helical" evidence="9">
    <location>
        <begin position="81"/>
        <end position="100"/>
    </location>
</feature>
<evidence type="ECO:0000256" key="4">
    <source>
        <dbReference type="ARBA" id="ARBA00022679"/>
    </source>
</evidence>
<dbReference type="InterPro" id="IPR005467">
    <property type="entry name" value="His_kinase_dom"/>
</dbReference>
<dbReference type="Gene3D" id="1.20.5.1930">
    <property type="match status" value="1"/>
</dbReference>
<dbReference type="GO" id="GO:0046983">
    <property type="term" value="F:protein dimerization activity"/>
    <property type="evidence" value="ECO:0007669"/>
    <property type="project" value="InterPro"/>
</dbReference>
<dbReference type="GO" id="GO:0016020">
    <property type="term" value="C:membrane"/>
    <property type="evidence" value="ECO:0007669"/>
    <property type="project" value="InterPro"/>
</dbReference>
<dbReference type="CDD" id="cd16917">
    <property type="entry name" value="HATPase_UhpB-NarQ-NarX-like"/>
    <property type="match status" value="1"/>
</dbReference>
<evidence type="ECO:0000256" key="8">
    <source>
        <dbReference type="ARBA" id="ARBA00023012"/>
    </source>
</evidence>
<dbReference type="SUPFAM" id="SSF55874">
    <property type="entry name" value="ATPase domain of HSP90 chaperone/DNA topoisomerase II/histidine kinase"/>
    <property type="match status" value="1"/>
</dbReference>
<evidence type="ECO:0000256" key="2">
    <source>
        <dbReference type="ARBA" id="ARBA00012438"/>
    </source>
</evidence>
<keyword evidence="9" id="KW-1133">Transmembrane helix</keyword>
<organism evidence="11 12">
    <name type="scientific">Euzebya pacifica</name>
    <dbReference type="NCBI Taxonomy" id="1608957"/>
    <lineage>
        <taxon>Bacteria</taxon>
        <taxon>Bacillati</taxon>
        <taxon>Actinomycetota</taxon>
        <taxon>Nitriliruptoria</taxon>
        <taxon>Euzebyales</taxon>
    </lineage>
</organism>
<proteinExistence type="predicted"/>
<dbReference type="InterPro" id="IPR003594">
    <property type="entry name" value="HATPase_dom"/>
</dbReference>
<feature type="domain" description="Histidine kinase" evidence="10">
    <location>
        <begin position="308"/>
        <end position="394"/>
    </location>
</feature>
<gene>
    <name evidence="11" type="ORF">DVS28_a4026</name>
</gene>
<dbReference type="InterPro" id="IPR050482">
    <property type="entry name" value="Sensor_HK_TwoCompSys"/>
</dbReference>
<dbReference type="Pfam" id="PF07730">
    <property type="entry name" value="HisKA_3"/>
    <property type="match status" value="1"/>
</dbReference>
<evidence type="ECO:0000256" key="1">
    <source>
        <dbReference type="ARBA" id="ARBA00000085"/>
    </source>
</evidence>
<dbReference type="InterPro" id="IPR036890">
    <property type="entry name" value="HATPase_C_sf"/>
</dbReference>
<dbReference type="AlphaFoldDB" id="A0A346Y2J7"/>
<dbReference type="EMBL" id="CP031165">
    <property type="protein sequence ID" value="AXV08694.1"/>
    <property type="molecule type" value="Genomic_DNA"/>
</dbReference>
<dbReference type="Proteomes" id="UP000264006">
    <property type="component" value="Chromosome"/>
</dbReference>
<evidence type="ECO:0000256" key="6">
    <source>
        <dbReference type="ARBA" id="ARBA00022777"/>
    </source>
</evidence>
<dbReference type="GO" id="GO:0000155">
    <property type="term" value="F:phosphorelay sensor kinase activity"/>
    <property type="evidence" value="ECO:0007669"/>
    <property type="project" value="InterPro"/>
</dbReference>
<dbReference type="GO" id="GO:0005524">
    <property type="term" value="F:ATP binding"/>
    <property type="evidence" value="ECO:0007669"/>
    <property type="project" value="UniProtKB-KW"/>
</dbReference>
<dbReference type="KEGG" id="euz:DVS28_a4026"/>
<evidence type="ECO:0000256" key="5">
    <source>
        <dbReference type="ARBA" id="ARBA00022741"/>
    </source>
</evidence>
<keyword evidence="4" id="KW-0808">Transferase</keyword>
<feature type="transmembrane region" description="Helical" evidence="9">
    <location>
        <begin position="56"/>
        <end position="74"/>
    </location>
</feature>
<keyword evidence="12" id="KW-1185">Reference proteome</keyword>
<dbReference type="PANTHER" id="PTHR24421:SF10">
    <property type="entry name" value="NITRATE_NITRITE SENSOR PROTEIN NARQ"/>
    <property type="match status" value="1"/>
</dbReference>
<evidence type="ECO:0000259" key="10">
    <source>
        <dbReference type="PROSITE" id="PS50109"/>
    </source>
</evidence>
<keyword evidence="7" id="KW-0067">ATP-binding</keyword>
<keyword evidence="6 11" id="KW-0418">Kinase</keyword>
<keyword evidence="5" id="KW-0547">Nucleotide-binding</keyword>
<comment type="catalytic activity">
    <reaction evidence="1">
        <text>ATP + protein L-histidine = ADP + protein N-phospho-L-histidine.</text>
        <dbReference type="EC" id="2.7.13.3"/>
    </reaction>
</comment>
<dbReference type="InterPro" id="IPR011712">
    <property type="entry name" value="Sig_transdc_His_kin_sub3_dim/P"/>
</dbReference>
<keyword evidence="3" id="KW-0597">Phosphoprotein</keyword>
<keyword evidence="9" id="KW-0812">Transmembrane</keyword>
<evidence type="ECO:0000313" key="12">
    <source>
        <dbReference type="Proteomes" id="UP000264006"/>
    </source>
</evidence>
<evidence type="ECO:0000256" key="9">
    <source>
        <dbReference type="SAM" id="Phobius"/>
    </source>
</evidence>
<accession>A0A346Y2J7</accession>
<evidence type="ECO:0000256" key="3">
    <source>
        <dbReference type="ARBA" id="ARBA00022553"/>
    </source>
</evidence>
<dbReference type="PANTHER" id="PTHR24421">
    <property type="entry name" value="NITRATE/NITRITE SENSOR PROTEIN NARX-RELATED"/>
    <property type="match status" value="1"/>
</dbReference>
<keyword evidence="9" id="KW-0472">Membrane</keyword>
<dbReference type="Pfam" id="PF02518">
    <property type="entry name" value="HATPase_c"/>
    <property type="match status" value="1"/>
</dbReference>
<feature type="transmembrane region" description="Helical" evidence="9">
    <location>
        <begin position="106"/>
        <end position="131"/>
    </location>
</feature>